<dbReference type="OrthoDB" id="8068875at2759"/>
<dbReference type="InterPro" id="IPR000408">
    <property type="entry name" value="Reg_chr_condens"/>
</dbReference>
<feature type="domain" description="RCC1-like" evidence="3">
    <location>
        <begin position="8"/>
        <end position="232"/>
    </location>
</feature>
<dbReference type="AlphaFoldDB" id="A0A8J4SSR4"/>
<accession>A0A8J4SSR4</accession>
<dbReference type="PANTHER" id="PTHR22872">
    <property type="entry name" value="BTK-BINDING PROTEIN-RELATED"/>
    <property type="match status" value="1"/>
</dbReference>
<dbReference type="Pfam" id="PF25390">
    <property type="entry name" value="WD40_RLD"/>
    <property type="match status" value="1"/>
</dbReference>
<evidence type="ECO:0000313" key="4">
    <source>
        <dbReference type="EMBL" id="KAF5397106.1"/>
    </source>
</evidence>
<comment type="caution">
    <text evidence="4">The sequence shown here is derived from an EMBL/GenBank/DDBJ whole genome shotgun (WGS) entry which is preliminary data.</text>
</comment>
<gene>
    <name evidence="4" type="ORF">PHET_09831</name>
</gene>
<dbReference type="SUPFAM" id="SSF50985">
    <property type="entry name" value="RCC1/BLIP-II"/>
    <property type="match status" value="1"/>
</dbReference>
<protein>
    <submittedName>
        <fullName evidence="4">Regulator of condensation</fullName>
    </submittedName>
</protein>
<feature type="repeat" description="RCC1" evidence="2">
    <location>
        <begin position="61"/>
        <end position="109"/>
    </location>
</feature>
<evidence type="ECO:0000256" key="2">
    <source>
        <dbReference type="PROSITE-ProRule" id="PRU00235"/>
    </source>
</evidence>
<reference evidence="4" key="1">
    <citation type="submission" date="2019-05" db="EMBL/GenBank/DDBJ databases">
        <title>Annotation for the trematode Paragonimus heterotremus.</title>
        <authorList>
            <person name="Choi Y.-J."/>
        </authorList>
    </citation>
    <scope>NUCLEOTIDE SEQUENCE</scope>
    <source>
        <strain evidence="4">LC</strain>
    </source>
</reference>
<dbReference type="EMBL" id="LUCH01006766">
    <property type="protein sequence ID" value="KAF5397106.1"/>
    <property type="molecule type" value="Genomic_DNA"/>
</dbReference>
<proteinExistence type="predicted"/>
<dbReference type="PANTHER" id="PTHR22872:SF2">
    <property type="entry name" value="INHIBITOR OF BRUTON TYROSINE KINASE"/>
    <property type="match status" value="1"/>
</dbReference>
<feature type="repeat" description="RCC1" evidence="2">
    <location>
        <begin position="214"/>
        <end position="289"/>
    </location>
</feature>
<organism evidence="4 5">
    <name type="scientific">Paragonimus heterotremus</name>
    <dbReference type="NCBI Taxonomy" id="100268"/>
    <lineage>
        <taxon>Eukaryota</taxon>
        <taxon>Metazoa</taxon>
        <taxon>Spiralia</taxon>
        <taxon>Lophotrochozoa</taxon>
        <taxon>Platyhelminthes</taxon>
        <taxon>Trematoda</taxon>
        <taxon>Digenea</taxon>
        <taxon>Plagiorchiida</taxon>
        <taxon>Troglotremata</taxon>
        <taxon>Troglotrematidae</taxon>
        <taxon>Paragonimus</taxon>
    </lineage>
</organism>
<keyword evidence="1" id="KW-0677">Repeat</keyword>
<sequence>MYSASTFHLYGWGACEDNQFGLQNEGCEYVISPQKIDVGICGNIASISCGYKHTLILNADGEVFSCGGNEYGQLGRSGSSKLGRISALESHTITDIACGAYHNAAISYTGRLYTWGCNSNGQLGREGDDCSVKMVRSLSEHRIVQVSLGLEHSLVLTDTSRVFTFGSNLWGQLGLGFRSDNPVPVPQQILCLAGLPVRSVCAGGMHSVLITISGHVYVWGGNKYGQLGLGPLDTADVVSGSGSRVQSRSSVDSAQLHSVSVPTEVRSLRDQKIVFVDCGEAHTVVLTQDGRVLSYGSNQ</sequence>
<dbReference type="PRINTS" id="PR00633">
    <property type="entry name" value="RCCNDNSATION"/>
</dbReference>
<dbReference type="PROSITE" id="PS00626">
    <property type="entry name" value="RCC1_2"/>
    <property type="match status" value="1"/>
</dbReference>
<dbReference type="PROSITE" id="PS50012">
    <property type="entry name" value="RCC1_3"/>
    <property type="match status" value="5"/>
</dbReference>
<evidence type="ECO:0000256" key="1">
    <source>
        <dbReference type="ARBA" id="ARBA00022737"/>
    </source>
</evidence>
<feature type="repeat" description="RCC1" evidence="2">
    <location>
        <begin position="7"/>
        <end position="60"/>
    </location>
</feature>
<dbReference type="InterPro" id="IPR058923">
    <property type="entry name" value="RCC1-like_dom"/>
</dbReference>
<evidence type="ECO:0000313" key="5">
    <source>
        <dbReference type="Proteomes" id="UP000748531"/>
    </source>
</evidence>
<dbReference type="Proteomes" id="UP000748531">
    <property type="component" value="Unassembled WGS sequence"/>
</dbReference>
<evidence type="ECO:0000259" key="3">
    <source>
        <dbReference type="Pfam" id="PF25390"/>
    </source>
</evidence>
<dbReference type="InterPro" id="IPR051625">
    <property type="entry name" value="Signaling_Regulatory_Domain"/>
</dbReference>
<feature type="repeat" description="RCC1" evidence="2">
    <location>
        <begin position="110"/>
        <end position="159"/>
    </location>
</feature>
<dbReference type="Pfam" id="PF13540">
    <property type="entry name" value="RCC1_2"/>
    <property type="match status" value="1"/>
</dbReference>
<name>A0A8J4SSR4_9TREM</name>
<dbReference type="InterPro" id="IPR009091">
    <property type="entry name" value="RCC1/BLIP-II"/>
</dbReference>
<feature type="repeat" description="RCC1" evidence="2">
    <location>
        <begin position="160"/>
        <end position="213"/>
    </location>
</feature>
<keyword evidence="5" id="KW-1185">Reference proteome</keyword>
<dbReference type="Gene3D" id="2.130.10.30">
    <property type="entry name" value="Regulator of chromosome condensation 1/beta-lactamase-inhibitor protein II"/>
    <property type="match status" value="2"/>
</dbReference>